<dbReference type="InterPro" id="IPR013279">
    <property type="entry name" value="Apop_reg_BclX"/>
</dbReference>
<dbReference type="Gene3D" id="1.10.437.10">
    <property type="entry name" value="Blc2-like"/>
    <property type="match status" value="1"/>
</dbReference>
<dbReference type="SMART" id="SM00265">
    <property type="entry name" value="BH4"/>
    <property type="match status" value="1"/>
</dbReference>
<keyword evidence="5" id="KW-1185">Reference proteome</keyword>
<reference evidence="4" key="1">
    <citation type="submission" date="2019-10" db="EMBL/GenBank/DDBJ databases">
        <title>The sequence and de novo assembly of the wild yak genome.</title>
        <authorList>
            <person name="Liu Y."/>
        </authorList>
    </citation>
    <scope>NUCLEOTIDE SEQUENCE [LARGE SCALE GENOMIC DNA]</scope>
    <source>
        <strain evidence="4">WY2019</strain>
    </source>
</reference>
<dbReference type="Proteomes" id="UP000322234">
    <property type="component" value="Unassembled WGS sequence"/>
</dbReference>
<feature type="short sequence motif" description="BH4" evidence="1">
    <location>
        <begin position="5"/>
        <end position="24"/>
    </location>
</feature>
<dbReference type="PROSITE" id="PS50063">
    <property type="entry name" value="BH4_2"/>
    <property type="match status" value="1"/>
</dbReference>
<accession>A0A6B0RCZ8</accession>
<name>A0A6B0RCZ8_9CETA</name>
<evidence type="ECO:0000313" key="4">
    <source>
        <dbReference type="EMBL" id="MXQ87835.1"/>
    </source>
</evidence>
<evidence type="ECO:0000313" key="5">
    <source>
        <dbReference type="Proteomes" id="UP000322234"/>
    </source>
</evidence>
<evidence type="ECO:0000256" key="2">
    <source>
        <dbReference type="SAM" id="MobiDB-lite"/>
    </source>
</evidence>
<dbReference type="InterPro" id="IPR036834">
    <property type="entry name" value="Bcl-2-like_sf"/>
</dbReference>
<gene>
    <name evidence="4" type="ORF">E5288_WYG015342</name>
</gene>
<evidence type="ECO:0000259" key="3">
    <source>
        <dbReference type="PROSITE" id="PS50063"/>
    </source>
</evidence>
<dbReference type="PRINTS" id="PR01864">
    <property type="entry name" value="APOPREGBCLX"/>
</dbReference>
<comment type="caution">
    <text evidence="4">The sequence shown here is derived from an EMBL/GenBank/DDBJ whole genome shotgun (WGS) entry which is preliminary data.</text>
</comment>
<dbReference type="Pfam" id="PF02180">
    <property type="entry name" value="BH4"/>
    <property type="match status" value="1"/>
</dbReference>
<dbReference type="InterPro" id="IPR003093">
    <property type="entry name" value="Bcl2_BH4"/>
</dbReference>
<protein>
    <recommendedName>
        <fullName evidence="3">Apoptosis regulator Bcl-2 family BH4 domain-containing protein</fullName>
    </recommendedName>
</protein>
<feature type="region of interest" description="Disordered" evidence="2">
    <location>
        <begin position="32"/>
        <end position="52"/>
    </location>
</feature>
<proteinExistence type="predicted"/>
<organism evidence="4 5">
    <name type="scientific">Bos mutus</name>
    <name type="common">wild yak</name>
    <dbReference type="NCBI Taxonomy" id="72004"/>
    <lineage>
        <taxon>Eukaryota</taxon>
        <taxon>Metazoa</taxon>
        <taxon>Chordata</taxon>
        <taxon>Craniata</taxon>
        <taxon>Vertebrata</taxon>
        <taxon>Euteleostomi</taxon>
        <taxon>Mammalia</taxon>
        <taxon>Eutheria</taxon>
        <taxon>Laurasiatheria</taxon>
        <taxon>Artiodactyla</taxon>
        <taxon>Ruminantia</taxon>
        <taxon>Pecora</taxon>
        <taxon>Bovidae</taxon>
        <taxon>Bovinae</taxon>
        <taxon>Bos</taxon>
    </lineage>
</organism>
<sequence>MSQSNRRLVVDFLSYKLSQKGYSWSRFNDVEENRTEASEGTKSDMETPMPSMTTHLGTWRIALW</sequence>
<keyword evidence="1" id="KW-0053">Apoptosis</keyword>
<dbReference type="GO" id="GO:0042981">
    <property type="term" value="P:regulation of apoptotic process"/>
    <property type="evidence" value="ECO:0007669"/>
    <property type="project" value="InterPro"/>
</dbReference>
<dbReference type="AlphaFoldDB" id="A0A6B0RCZ8"/>
<feature type="domain" description="Apoptosis regulator Bcl-2 family BH4" evidence="3">
    <location>
        <begin position="5"/>
        <end position="24"/>
    </location>
</feature>
<feature type="compositionally biased region" description="Basic and acidic residues" evidence="2">
    <location>
        <begin position="32"/>
        <end position="45"/>
    </location>
</feature>
<dbReference type="EMBL" id="VBQZ03000041">
    <property type="protein sequence ID" value="MXQ87835.1"/>
    <property type="molecule type" value="Genomic_DNA"/>
</dbReference>
<dbReference type="GO" id="GO:0006915">
    <property type="term" value="P:apoptotic process"/>
    <property type="evidence" value="ECO:0007669"/>
    <property type="project" value="UniProtKB-UniRule"/>
</dbReference>
<evidence type="ECO:0000256" key="1">
    <source>
        <dbReference type="PROSITE-ProRule" id="PRU00025"/>
    </source>
</evidence>